<feature type="domain" description="Thioesterase" evidence="4">
    <location>
        <begin position="380"/>
        <end position="452"/>
    </location>
</feature>
<gene>
    <name evidence="5" type="ORF">CCMP2556_LOCUS16711</name>
</gene>
<dbReference type="InterPro" id="IPR039298">
    <property type="entry name" value="ACOT13"/>
</dbReference>
<dbReference type="PANTHER" id="PTHR21660:SF1">
    <property type="entry name" value="ACYL-COENZYME A THIOESTERASE 13"/>
    <property type="match status" value="1"/>
</dbReference>
<feature type="chain" id="PRO_5046177319" description="Thioesterase domain-containing protein" evidence="3">
    <location>
        <begin position="21"/>
        <end position="970"/>
    </location>
</feature>
<proteinExistence type="inferred from homology"/>
<dbReference type="InterPro" id="IPR014729">
    <property type="entry name" value="Rossmann-like_a/b/a_fold"/>
</dbReference>
<evidence type="ECO:0000256" key="2">
    <source>
        <dbReference type="ARBA" id="ARBA00022801"/>
    </source>
</evidence>
<evidence type="ECO:0000256" key="1">
    <source>
        <dbReference type="ARBA" id="ARBA00008324"/>
    </source>
</evidence>
<comment type="similarity">
    <text evidence="1">Belongs to the thioesterase PaaI family.</text>
</comment>
<keyword evidence="3" id="KW-0732">Signal</keyword>
<reference evidence="5 6" key="1">
    <citation type="submission" date="2024-02" db="EMBL/GenBank/DDBJ databases">
        <authorList>
            <person name="Chen Y."/>
            <person name="Shah S."/>
            <person name="Dougan E. K."/>
            <person name="Thang M."/>
            <person name="Chan C."/>
        </authorList>
    </citation>
    <scope>NUCLEOTIDE SEQUENCE [LARGE SCALE GENOMIC DNA]</scope>
</reference>
<feature type="signal peptide" evidence="3">
    <location>
        <begin position="1"/>
        <end position="20"/>
    </location>
</feature>
<organism evidence="5 6">
    <name type="scientific">Durusdinium trenchii</name>
    <dbReference type="NCBI Taxonomy" id="1381693"/>
    <lineage>
        <taxon>Eukaryota</taxon>
        <taxon>Sar</taxon>
        <taxon>Alveolata</taxon>
        <taxon>Dinophyceae</taxon>
        <taxon>Suessiales</taxon>
        <taxon>Symbiodiniaceae</taxon>
        <taxon>Durusdinium</taxon>
    </lineage>
</organism>
<dbReference type="Pfam" id="PF03061">
    <property type="entry name" value="4HBT"/>
    <property type="match status" value="1"/>
</dbReference>
<dbReference type="InterPro" id="IPR029069">
    <property type="entry name" value="HotDog_dom_sf"/>
</dbReference>
<evidence type="ECO:0000313" key="6">
    <source>
        <dbReference type="Proteomes" id="UP001642484"/>
    </source>
</evidence>
<dbReference type="CDD" id="cd00293">
    <property type="entry name" value="USP-like"/>
    <property type="match status" value="1"/>
</dbReference>
<dbReference type="Gene3D" id="3.10.129.10">
    <property type="entry name" value="Hotdog Thioesterase"/>
    <property type="match status" value="1"/>
</dbReference>
<dbReference type="PANTHER" id="PTHR21660">
    <property type="entry name" value="THIOESTERASE SUPERFAMILY MEMBER-RELATED"/>
    <property type="match status" value="1"/>
</dbReference>
<dbReference type="Gene3D" id="3.40.50.620">
    <property type="entry name" value="HUPs"/>
    <property type="match status" value="1"/>
</dbReference>
<evidence type="ECO:0000313" key="5">
    <source>
        <dbReference type="EMBL" id="CAK9027300.1"/>
    </source>
</evidence>
<keyword evidence="2" id="KW-0378">Hydrolase</keyword>
<dbReference type="EMBL" id="CAXAMN010008991">
    <property type="protein sequence ID" value="CAK9027300.1"/>
    <property type="molecule type" value="Genomic_DNA"/>
</dbReference>
<accession>A0ABP0KKE0</accession>
<dbReference type="InterPro" id="IPR006683">
    <property type="entry name" value="Thioestr_dom"/>
</dbReference>
<protein>
    <recommendedName>
        <fullName evidence="4">Thioesterase domain-containing protein</fullName>
    </recommendedName>
</protein>
<dbReference type="SUPFAM" id="SSF54637">
    <property type="entry name" value="Thioesterase/thiol ester dehydrase-isomerase"/>
    <property type="match status" value="1"/>
</dbReference>
<sequence>MKIALTGLYLVLSTAQYARSLIANASDWLRWLPQTKMIILEGDVQQFPLKRLEDAWCSGCIQGLFPKEARRFGAGLYNPSVAPGPEGPTEGTWLAVFRASNWHYCPESGWDGNWSHVPHHKAQGQQYNRPIVALLRNWTLLEAAALEFPKDRFTARFQEVQAGEVLAERSIEGPEDLRLHRSSEGTYWVSFSFRSAFLAKLHVSFCHGIPKCKMVASIDASSMTEFTPEALWKKKHRQQQAFKNLNIANLKEDTALVEFSLNPRILLQVDLPSGLWIQVSSSETSSLPVLHESQHFFRGGFCCLQVTWAKRRVHLGIAHIKGPSGRHRPMPLKVGAKLGEFPHKGFGVKELREVRCSGKEPKRMIFSLQVGQPHINALETMHGAFTMLLLDVLTTITIMDFSPKPTVSVNMAGQYQGAAKLGDELSLDCRVEKAGKSLVYTSMTIKSGDKTVFTGQHTKMFNRYVFLHRFYVSNLEAPYEVLGLSPELCFHFLGASGVPWQTDVQEGCETLQFVSGMMLKDQDTLMLSVGVSDCESSFVSLHLATVLELLHPPQPPQKLPKHVAAAGARADRGGPVASALRALRLLKAMAKPMALPGEATRKDVPEALRAQHRLEHLWQKRLAERSRACQEAIDCPEKHLLGKAVVPMRRLGAALLRTSRGFSTRAAVKAVTCVDGQPQSVAAAQILSRMLKAGDEVIVYRATKVAEAVEAVKDAEAAALQSVEDVAKVVRDRSGLGDHVKTQVASVLSTGAAVTKFVGDVKANVVALGSHGPGRVLHKSLASYLMQSYADTRILVCPLKEWQPTQPKGLKYTVVFDGCQTSRNALEVLSSFTTEEDTVEILHAHVVPQPVSRGKFRATVQAPSEEELQKALADSNALFDEAASILRGGSIKEVLGTHLEVLPGQQLGEQLLDKAIGNGCDVLVAGTKAMPGIGSFIENMMKGRTVFWLKSSLTVHLLNNAVEIPVLYIN</sequence>
<dbReference type="SUPFAM" id="SSF52402">
    <property type="entry name" value="Adenine nucleotide alpha hydrolases-like"/>
    <property type="match status" value="1"/>
</dbReference>
<dbReference type="Proteomes" id="UP001642484">
    <property type="component" value="Unassembled WGS sequence"/>
</dbReference>
<name>A0ABP0KKE0_9DINO</name>
<dbReference type="CDD" id="cd03443">
    <property type="entry name" value="PaaI_thioesterase"/>
    <property type="match status" value="1"/>
</dbReference>
<evidence type="ECO:0000256" key="3">
    <source>
        <dbReference type="SAM" id="SignalP"/>
    </source>
</evidence>
<keyword evidence="6" id="KW-1185">Reference proteome</keyword>
<comment type="caution">
    <text evidence="5">The sequence shown here is derived from an EMBL/GenBank/DDBJ whole genome shotgun (WGS) entry which is preliminary data.</text>
</comment>
<evidence type="ECO:0000259" key="4">
    <source>
        <dbReference type="Pfam" id="PF03061"/>
    </source>
</evidence>